<dbReference type="KEGG" id="dov:DSCO28_35120"/>
<dbReference type="CDD" id="cd00118">
    <property type="entry name" value="LysM"/>
    <property type="match status" value="1"/>
</dbReference>
<gene>
    <name evidence="3" type="ORF">DSCO28_35120</name>
</gene>
<dbReference type="EMBL" id="AP021876">
    <property type="protein sequence ID" value="BBO82946.1"/>
    <property type="molecule type" value="Genomic_DNA"/>
</dbReference>
<dbReference type="Proteomes" id="UP000425960">
    <property type="component" value="Chromosome"/>
</dbReference>
<evidence type="ECO:0000259" key="2">
    <source>
        <dbReference type="PROSITE" id="PS51782"/>
    </source>
</evidence>
<dbReference type="InterPro" id="IPR036779">
    <property type="entry name" value="LysM_dom_sf"/>
</dbReference>
<dbReference type="AlphaFoldDB" id="A0A5K7ZRV7"/>
<organism evidence="3 4">
    <name type="scientific">Desulfosarcina ovata subsp. sediminis</name>
    <dbReference type="NCBI Taxonomy" id="885957"/>
    <lineage>
        <taxon>Bacteria</taxon>
        <taxon>Pseudomonadati</taxon>
        <taxon>Thermodesulfobacteriota</taxon>
        <taxon>Desulfobacteria</taxon>
        <taxon>Desulfobacterales</taxon>
        <taxon>Desulfosarcinaceae</taxon>
        <taxon>Desulfosarcina</taxon>
    </lineage>
</organism>
<name>A0A5K7ZRV7_9BACT</name>
<evidence type="ECO:0000313" key="3">
    <source>
        <dbReference type="EMBL" id="BBO82946.1"/>
    </source>
</evidence>
<dbReference type="SMART" id="SM00257">
    <property type="entry name" value="LysM"/>
    <property type="match status" value="1"/>
</dbReference>
<feature type="region of interest" description="Disordered" evidence="1">
    <location>
        <begin position="233"/>
        <end position="266"/>
    </location>
</feature>
<evidence type="ECO:0000313" key="4">
    <source>
        <dbReference type="Proteomes" id="UP000425960"/>
    </source>
</evidence>
<proteinExistence type="predicted"/>
<reference evidence="3 4" key="1">
    <citation type="submission" date="2019-11" db="EMBL/GenBank/DDBJ databases">
        <title>Comparative genomics of hydrocarbon-degrading Desulfosarcina strains.</title>
        <authorList>
            <person name="Watanabe M."/>
            <person name="Kojima H."/>
            <person name="Fukui M."/>
        </authorList>
    </citation>
    <scope>NUCLEOTIDE SEQUENCE [LARGE SCALE GENOMIC DNA]</scope>
    <source>
        <strain evidence="3 4">28bB2T</strain>
    </source>
</reference>
<dbReference type="InterPro" id="IPR018392">
    <property type="entry name" value="LysM"/>
</dbReference>
<feature type="domain" description="LysM" evidence="2">
    <location>
        <begin position="147"/>
        <end position="202"/>
    </location>
</feature>
<dbReference type="PROSITE" id="PS51782">
    <property type="entry name" value="LYSM"/>
    <property type="match status" value="1"/>
</dbReference>
<feature type="compositionally biased region" description="Pro residues" evidence="1">
    <location>
        <begin position="244"/>
        <end position="260"/>
    </location>
</feature>
<evidence type="ECO:0000256" key="1">
    <source>
        <dbReference type="SAM" id="MobiDB-lite"/>
    </source>
</evidence>
<sequence>MAMVTRKRNPRVLRFPRRVFSATAVLIALLAGTSAFGAMLYKDYVVRYDRGWDILCDPYEVRQGDWVLKIFRQKGEIAHEDFRDFLGIFQRLNPHVKDIDRLRPGQVVDIPLKKLVQGHLPGQSSGVVTIPFVMITNPREMIKKQSRAYTVQRGDTVSRLIASQFGGRFGNRTYNEGLKLFKAVNPKIKDVNKIFVGQKIYMPDPSVREQSWYESLFDKAGNLVEKVAQTAATETMQEGRPSALPSPAPAPMPPSTPVAPPKTTGPAAEAASIIGGRLMAKGTYYLPMKQGNPFELDLSRFPVIELQNRKKVILTTQDRVMNVDLPLIQSYWTDVKIVKIGEEASAQAIVEAVLSAFAGEKITDRLAFDDGGVSVIVTAKWIHSAPSANGQVPRHTCITPITSANQQTHAAIRRYLDQNDIVIKDLLTGTPVPAPAPMATETDGAAETGRIDGSNQKTLIEAFARRMGFYYSPNTSISFPYAGIQVQALSNLLSFGNGREILVDLGDLYGEAITAIRDIGLDILQLQADTPPITVIAQLLDAAGMSYTREPVFYGADRPAEFNTALTVQGILVPTGRGENLLFTEAGIPELIGDFIRSQEIRIIEITTHP</sequence>
<dbReference type="Pfam" id="PF01476">
    <property type="entry name" value="LysM"/>
    <property type="match status" value="1"/>
</dbReference>
<dbReference type="Gene3D" id="3.10.350.10">
    <property type="entry name" value="LysM domain"/>
    <property type="match status" value="1"/>
</dbReference>
<accession>A0A5K7ZRV7</accession>
<protein>
    <recommendedName>
        <fullName evidence="2">LysM domain-containing protein</fullName>
    </recommendedName>
</protein>